<evidence type="ECO:0000313" key="7">
    <source>
        <dbReference type="Proteomes" id="UP000422221"/>
    </source>
</evidence>
<dbReference type="InterPro" id="IPR050109">
    <property type="entry name" value="HTH-type_TetR-like_transc_reg"/>
</dbReference>
<keyword evidence="3" id="KW-0804">Transcription</keyword>
<dbReference type="PANTHER" id="PTHR30055:SF234">
    <property type="entry name" value="HTH-TYPE TRANSCRIPTIONAL REGULATOR BETI"/>
    <property type="match status" value="1"/>
</dbReference>
<dbReference type="PRINTS" id="PR00455">
    <property type="entry name" value="HTHTETR"/>
</dbReference>
<sequence length="193" mass="22769">MNKEYIFDAAVSLFRHQGIRATRMDDVAEFLHMSKRTLYEQFPSKEEFIVACIEYEMKKELETVDRLEYKTSSPLKFMSKLYLHSIRYLSSFHPSFFKDLKRFPSCNKKLDQYISILRIKFNEILLECIHLGLCVKDCDTFLFSAFLSIRLENIKNGVIYPQKEKTPGLSKFVIKSMLMGYMTDKGKEHIISI</sequence>
<accession>A0A7J4XKU0</accession>
<name>A0A7J4XKU0_9BACE</name>
<dbReference type="EMBL" id="VWMK01000005">
    <property type="protein sequence ID" value="KAA3767404.1"/>
    <property type="molecule type" value="Genomic_DNA"/>
</dbReference>
<evidence type="ECO:0000256" key="1">
    <source>
        <dbReference type="ARBA" id="ARBA00023015"/>
    </source>
</evidence>
<evidence type="ECO:0000256" key="3">
    <source>
        <dbReference type="ARBA" id="ARBA00023163"/>
    </source>
</evidence>
<dbReference type="Gene3D" id="1.10.357.10">
    <property type="entry name" value="Tetracycline Repressor, domain 2"/>
    <property type="match status" value="1"/>
</dbReference>
<dbReference type="GO" id="GO:0000976">
    <property type="term" value="F:transcription cis-regulatory region binding"/>
    <property type="evidence" value="ECO:0007669"/>
    <property type="project" value="TreeGrafter"/>
</dbReference>
<dbReference type="InterPro" id="IPR001647">
    <property type="entry name" value="HTH_TetR"/>
</dbReference>
<protein>
    <submittedName>
        <fullName evidence="6">TetR/AcrR family transcriptional regulator</fullName>
    </submittedName>
</protein>
<evidence type="ECO:0000256" key="4">
    <source>
        <dbReference type="PROSITE-ProRule" id="PRU00335"/>
    </source>
</evidence>
<comment type="caution">
    <text evidence="6">The sequence shown here is derived from an EMBL/GenBank/DDBJ whole genome shotgun (WGS) entry which is preliminary data.</text>
</comment>
<evidence type="ECO:0000313" key="6">
    <source>
        <dbReference type="EMBL" id="KAA3767404.1"/>
    </source>
</evidence>
<evidence type="ECO:0000259" key="5">
    <source>
        <dbReference type="PROSITE" id="PS50977"/>
    </source>
</evidence>
<dbReference type="Proteomes" id="UP000422221">
    <property type="component" value="Unassembled WGS sequence"/>
</dbReference>
<dbReference type="InterPro" id="IPR009057">
    <property type="entry name" value="Homeodomain-like_sf"/>
</dbReference>
<dbReference type="SUPFAM" id="SSF46689">
    <property type="entry name" value="Homeodomain-like"/>
    <property type="match status" value="1"/>
</dbReference>
<proteinExistence type="predicted"/>
<dbReference type="RefSeq" id="WP_130059500.1">
    <property type="nucleotide sequence ID" value="NZ_CP081899.1"/>
</dbReference>
<gene>
    <name evidence="6" type="ORF">F3F73_06630</name>
</gene>
<dbReference type="PANTHER" id="PTHR30055">
    <property type="entry name" value="HTH-TYPE TRANSCRIPTIONAL REGULATOR RUTR"/>
    <property type="match status" value="1"/>
</dbReference>
<feature type="DNA-binding region" description="H-T-H motif" evidence="4">
    <location>
        <begin position="23"/>
        <end position="42"/>
    </location>
</feature>
<organism evidence="6 7">
    <name type="scientific">Bacteroides salyersiae</name>
    <dbReference type="NCBI Taxonomy" id="291644"/>
    <lineage>
        <taxon>Bacteria</taxon>
        <taxon>Pseudomonadati</taxon>
        <taxon>Bacteroidota</taxon>
        <taxon>Bacteroidia</taxon>
        <taxon>Bacteroidales</taxon>
        <taxon>Bacteroidaceae</taxon>
        <taxon>Bacteroides</taxon>
    </lineage>
</organism>
<dbReference type="GO" id="GO:0003700">
    <property type="term" value="F:DNA-binding transcription factor activity"/>
    <property type="evidence" value="ECO:0007669"/>
    <property type="project" value="TreeGrafter"/>
</dbReference>
<evidence type="ECO:0000256" key="2">
    <source>
        <dbReference type="ARBA" id="ARBA00023125"/>
    </source>
</evidence>
<reference evidence="6 7" key="1">
    <citation type="journal article" date="2019" name="Nat. Med.">
        <title>A library of human gut bacterial isolates paired with longitudinal multiomics data enables mechanistic microbiome research.</title>
        <authorList>
            <person name="Poyet M."/>
            <person name="Groussin M."/>
            <person name="Gibbons S.M."/>
            <person name="Avila-Pacheco J."/>
            <person name="Jiang X."/>
            <person name="Kearney S.M."/>
            <person name="Perrotta A.R."/>
            <person name="Berdy B."/>
            <person name="Zhao S."/>
            <person name="Lieberman T.D."/>
            <person name="Swanson P.K."/>
            <person name="Smith M."/>
            <person name="Roesemann S."/>
            <person name="Alexander J.E."/>
            <person name="Rich S.A."/>
            <person name="Livny J."/>
            <person name="Vlamakis H."/>
            <person name="Clish C."/>
            <person name="Bullock K."/>
            <person name="Deik A."/>
            <person name="Scott J."/>
            <person name="Pierce K.A."/>
            <person name="Xavier R.J."/>
            <person name="Alm E.J."/>
        </authorList>
    </citation>
    <scope>NUCLEOTIDE SEQUENCE [LARGE SCALE GENOMIC DNA]</scope>
    <source>
        <strain evidence="6 7">BIOML-A10</strain>
    </source>
</reference>
<feature type="domain" description="HTH tetR-type" evidence="5">
    <location>
        <begin position="1"/>
        <end position="60"/>
    </location>
</feature>
<keyword evidence="1" id="KW-0805">Transcription regulation</keyword>
<dbReference type="PROSITE" id="PS50977">
    <property type="entry name" value="HTH_TETR_2"/>
    <property type="match status" value="1"/>
</dbReference>
<dbReference type="AlphaFoldDB" id="A0A7J4XKU0"/>
<dbReference type="Pfam" id="PF00440">
    <property type="entry name" value="TetR_N"/>
    <property type="match status" value="1"/>
</dbReference>
<keyword evidence="2 4" id="KW-0238">DNA-binding</keyword>